<proteinExistence type="inferred from homology"/>
<dbReference type="Gene3D" id="3.40.30.10">
    <property type="entry name" value="Glutaredoxin"/>
    <property type="match status" value="1"/>
</dbReference>
<dbReference type="PIRSF" id="PIRSF000239">
    <property type="entry name" value="AHPC"/>
    <property type="match status" value="1"/>
</dbReference>
<evidence type="ECO:0000313" key="7">
    <source>
        <dbReference type="EMBL" id="MEB3030562.1"/>
    </source>
</evidence>
<protein>
    <submittedName>
        <fullName evidence="7">Peroxiredoxin</fullName>
        <ecNumber evidence="7">1.11.1.-</ecNumber>
    </submittedName>
</protein>
<dbReference type="CDD" id="cd03015">
    <property type="entry name" value="PRX_Typ2cys"/>
    <property type="match status" value="1"/>
</dbReference>
<comment type="similarity">
    <text evidence="1">Belongs to the peroxiredoxin family. AhpC/Prx1 subfamily.</text>
</comment>
<dbReference type="GO" id="GO:0004601">
    <property type="term" value="F:peroxidase activity"/>
    <property type="evidence" value="ECO:0007669"/>
    <property type="project" value="UniProtKB-KW"/>
</dbReference>
<evidence type="ECO:0000256" key="1">
    <source>
        <dbReference type="ARBA" id="ARBA00009796"/>
    </source>
</evidence>
<sequence length="195" mass="21570">MALLTIGDQFPAYSLTALVAGDLAKIDAKGPEDFFTTITSDDHKGKWRIIFFWPKDFTFVCPTEIAAFGKLNDEFADRDAQVLGASTDNEFVHYNWRLDHADLKTLPFPMLSDLKRELVEATGVLNADGVADRATFIVDPNNEIQFVSVTAGSVGRNVDEVLRVLDALQSDELCACNWKKGEPTLNVGELLKESV</sequence>
<evidence type="ECO:0000256" key="5">
    <source>
        <dbReference type="ARBA" id="ARBA00023284"/>
    </source>
</evidence>
<dbReference type="PROSITE" id="PS51352">
    <property type="entry name" value="THIOREDOXIN_2"/>
    <property type="match status" value="1"/>
</dbReference>
<dbReference type="EMBL" id="JAYJJU010000002">
    <property type="protein sequence ID" value="MEB3030562.1"/>
    <property type="molecule type" value="Genomic_DNA"/>
</dbReference>
<dbReference type="PANTHER" id="PTHR10681:SF121">
    <property type="entry name" value="ALKYL HYDROPEROXIDE REDUCTASE C"/>
    <property type="match status" value="1"/>
</dbReference>
<dbReference type="Pfam" id="PF00578">
    <property type="entry name" value="AhpC-TSA"/>
    <property type="match status" value="1"/>
</dbReference>
<keyword evidence="8" id="KW-1185">Reference proteome</keyword>
<gene>
    <name evidence="7" type="ORF">KV113_03235</name>
</gene>
<evidence type="ECO:0000256" key="3">
    <source>
        <dbReference type="ARBA" id="ARBA00022862"/>
    </source>
</evidence>
<accession>A0ABU5XRU3</accession>
<dbReference type="SUPFAM" id="SSF52833">
    <property type="entry name" value="Thioredoxin-like"/>
    <property type="match status" value="1"/>
</dbReference>
<dbReference type="InterPro" id="IPR050217">
    <property type="entry name" value="Peroxiredoxin"/>
</dbReference>
<keyword evidence="4 7" id="KW-0560">Oxidoreductase</keyword>
<dbReference type="InterPro" id="IPR024706">
    <property type="entry name" value="Peroxiredoxin_AhpC-typ"/>
</dbReference>
<keyword evidence="2 7" id="KW-0575">Peroxidase</keyword>
<dbReference type="InterPro" id="IPR000866">
    <property type="entry name" value="AhpC/TSA"/>
</dbReference>
<keyword evidence="3" id="KW-0049">Antioxidant</keyword>
<evidence type="ECO:0000256" key="2">
    <source>
        <dbReference type="ARBA" id="ARBA00022559"/>
    </source>
</evidence>
<feature type="domain" description="Thioredoxin" evidence="6">
    <location>
        <begin position="4"/>
        <end position="170"/>
    </location>
</feature>
<evidence type="ECO:0000313" key="8">
    <source>
        <dbReference type="Proteomes" id="UP001298593"/>
    </source>
</evidence>
<organism evidence="7 8">
    <name type="scientific">[Mycobacterium] nativiensis</name>
    <dbReference type="NCBI Taxonomy" id="2855503"/>
    <lineage>
        <taxon>Bacteria</taxon>
        <taxon>Bacillati</taxon>
        <taxon>Actinomycetota</taxon>
        <taxon>Actinomycetes</taxon>
        <taxon>Mycobacteriales</taxon>
        <taxon>Mycobacteriaceae</taxon>
        <taxon>Mycolicibacter</taxon>
    </lineage>
</organism>
<dbReference type="InterPro" id="IPR013766">
    <property type="entry name" value="Thioredoxin_domain"/>
</dbReference>
<evidence type="ECO:0000259" key="6">
    <source>
        <dbReference type="PROSITE" id="PS51352"/>
    </source>
</evidence>
<dbReference type="EC" id="1.11.1.-" evidence="7"/>
<keyword evidence="5" id="KW-0676">Redox-active center</keyword>
<evidence type="ECO:0000256" key="4">
    <source>
        <dbReference type="ARBA" id="ARBA00023002"/>
    </source>
</evidence>
<dbReference type="PANTHER" id="PTHR10681">
    <property type="entry name" value="THIOREDOXIN PEROXIDASE"/>
    <property type="match status" value="1"/>
</dbReference>
<name>A0ABU5XRU3_9MYCO</name>
<dbReference type="RefSeq" id="WP_224977012.1">
    <property type="nucleotide sequence ID" value="NZ_JAYJJU010000002.1"/>
</dbReference>
<dbReference type="Proteomes" id="UP001298593">
    <property type="component" value="Unassembled WGS sequence"/>
</dbReference>
<reference evidence="7 8" key="1">
    <citation type="submission" date="2023-12" db="EMBL/GenBank/DDBJ databases">
        <title>Description of new species of Mycobacterium terrae complex isolated from sewage at the Sao Paulo Zoological Park Foundation in Brazil.</title>
        <authorList>
            <person name="Romagnoli C.L."/>
            <person name="Conceicao E.C."/>
            <person name="Machado E."/>
            <person name="Barreto L.B.P.F."/>
            <person name="Sharma A."/>
            <person name="Silva N.M."/>
            <person name="Marques L.E."/>
            <person name="Juliana M.A."/>
            <person name="Lourenco M.C.S."/>
            <person name="Digiampietri L.A."/>
            <person name="Suffys P.N."/>
            <person name="Viana-Niero C."/>
        </authorList>
    </citation>
    <scope>NUCLEOTIDE SEQUENCE [LARGE SCALE GENOMIC DNA]</scope>
    <source>
        <strain evidence="7 8">MYC340</strain>
    </source>
</reference>
<dbReference type="InterPro" id="IPR036249">
    <property type="entry name" value="Thioredoxin-like_sf"/>
</dbReference>
<comment type="caution">
    <text evidence="7">The sequence shown here is derived from an EMBL/GenBank/DDBJ whole genome shotgun (WGS) entry which is preliminary data.</text>
</comment>